<keyword evidence="5 6" id="KW-0732">Signal</keyword>
<comment type="subcellular location">
    <subcellularLocation>
        <location evidence="1">Secreted</location>
    </subcellularLocation>
</comment>
<organism evidence="7 8">
    <name type="scientific">Erinaceus europaeus</name>
    <name type="common">Western European hedgehog</name>
    <dbReference type="NCBI Taxonomy" id="9365"/>
    <lineage>
        <taxon>Eukaryota</taxon>
        <taxon>Metazoa</taxon>
        <taxon>Chordata</taxon>
        <taxon>Craniata</taxon>
        <taxon>Vertebrata</taxon>
        <taxon>Euteleostomi</taxon>
        <taxon>Mammalia</taxon>
        <taxon>Eutheria</taxon>
        <taxon>Laurasiatheria</taxon>
        <taxon>Eulipotyphla</taxon>
        <taxon>Erinaceidae</taxon>
        <taxon>Erinaceinae</taxon>
        <taxon>Erinaceus</taxon>
    </lineage>
</organism>
<protein>
    <submittedName>
        <fullName evidence="8">Interleukin-17C</fullName>
    </submittedName>
</protein>
<evidence type="ECO:0000256" key="2">
    <source>
        <dbReference type="ARBA" id="ARBA00007236"/>
    </source>
</evidence>
<evidence type="ECO:0000256" key="1">
    <source>
        <dbReference type="ARBA" id="ARBA00004613"/>
    </source>
</evidence>
<dbReference type="GeneID" id="103121411"/>
<keyword evidence="4" id="KW-0964">Secreted</keyword>
<gene>
    <name evidence="8" type="primary">IL17C</name>
</gene>
<feature type="signal peptide" evidence="6">
    <location>
        <begin position="1"/>
        <end position="46"/>
    </location>
</feature>
<sequence>MTICAMDSWVAAGCPPSLGTLTHHHHSFLQFLPGLLTLLWLPISLAHHGPLPWVDPNTQTSRNLRCYSPEEIPLGQVPLHLLARTAKWEQALPVSLVSSLEATAGRSRRHKELPTKTQCPVLQPKQILEADIHQRSISPWRYRVDMDENRYPQKLAWAECLCQGCLNTRTGRETPALNSVPLLQSLPVLRRQPCTHHPEPGAFAFYTEFIRVPVGCTCVLPRTAQ</sequence>
<dbReference type="SUPFAM" id="SSF57501">
    <property type="entry name" value="Cystine-knot cytokines"/>
    <property type="match status" value="1"/>
</dbReference>
<keyword evidence="3" id="KW-0202">Cytokine</keyword>
<dbReference type="Proteomes" id="UP001652624">
    <property type="component" value="Unplaced"/>
</dbReference>
<dbReference type="PRINTS" id="PR01932">
    <property type="entry name" value="INTRLEUKIN17"/>
</dbReference>
<evidence type="ECO:0000256" key="4">
    <source>
        <dbReference type="ARBA" id="ARBA00022525"/>
    </source>
</evidence>
<reference evidence="8" key="1">
    <citation type="submission" date="2025-08" db="UniProtKB">
        <authorList>
            <consortium name="RefSeq"/>
        </authorList>
    </citation>
    <scope>IDENTIFICATION</scope>
</reference>
<evidence type="ECO:0000256" key="6">
    <source>
        <dbReference type="SAM" id="SignalP"/>
    </source>
</evidence>
<dbReference type="InterPro" id="IPR010345">
    <property type="entry name" value="IL-17_fam"/>
</dbReference>
<evidence type="ECO:0000313" key="8">
    <source>
        <dbReference type="RefSeq" id="XP_060039929.1"/>
    </source>
</evidence>
<keyword evidence="7" id="KW-1185">Reference proteome</keyword>
<feature type="chain" id="PRO_5046221127" evidence="6">
    <location>
        <begin position="47"/>
        <end position="225"/>
    </location>
</feature>
<proteinExistence type="inferred from homology"/>
<dbReference type="InterPro" id="IPR020440">
    <property type="entry name" value="IL-17_chr"/>
</dbReference>
<comment type="similarity">
    <text evidence="2">Belongs to the IL-17 family.</text>
</comment>
<name>A0ABM3WTN2_ERIEU</name>
<dbReference type="Pfam" id="PF06083">
    <property type="entry name" value="IL17"/>
    <property type="match status" value="1"/>
</dbReference>
<accession>A0ABM3WTN2</accession>
<dbReference type="Gene3D" id="2.10.90.10">
    <property type="entry name" value="Cystine-knot cytokines"/>
    <property type="match status" value="1"/>
</dbReference>
<dbReference type="InterPro" id="IPR029034">
    <property type="entry name" value="Cystine-knot_cytokine"/>
</dbReference>
<evidence type="ECO:0000313" key="7">
    <source>
        <dbReference type="Proteomes" id="UP001652624"/>
    </source>
</evidence>
<dbReference type="RefSeq" id="XP_060039929.1">
    <property type="nucleotide sequence ID" value="XM_060183946.1"/>
</dbReference>
<evidence type="ECO:0000256" key="5">
    <source>
        <dbReference type="ARBA" id="ARBA00022729"/>
    </source>
</evidence>
<evidence type="ECO:0000256" key="3">
    <source>
        <dbReference type="ARBA" id="ARBA00022514"/>
    </source>
</evidence>